<evidence type="ECO:0000313" key="14">
    <source>
        <dbReference type="Proteomes" id="UP000009286"/>
    </source>
</evidence>
<dbReference type="AlphaFoldDB" id="G2KMA6"/>
<evidence type="ECO:0000256" key="9">
    <source>
        <dbReference type="ARBA" id="ARBA00022833"/>
    </source>
</evidence>
<keyword evidence="14" id="KW-1185">Reference proteome</keyword>
<dbReference type="Gene3D" id="3.30.1700.10">
    <property type="entry name" value="lpxc deacetylase, domain 2"/>
    <property type="match status" value="1"/>
</dbReference>
<evidence type="ECO:0000256" key="6">
    <source>
        <dbReference type="ARBA" id="ARBA00022556"/>
    </source>
</evidence>
<comment type="pathway">
    <text evidence="3 12">Glycolipid biosynthesis; lipid IV(A) biosynthesis; lipid IV(A) from (3R)-3-hydroxytetradecanoyl-[acyl-carrier-protein] and UDP-N-acetyl-alpha-D-glucosamine: step 2/6.</text>
</comment>
<dbReference type="InterPro" id="IPR011334">
    <property type="entry name" value="UDP-acyl_GlcNac_deAcase_C"/>
</dbReference>
<dbReference type="GO" id="GO:0016020">
    <property type="term" value="C:membrane"/>
    <property type="evidence" value="ECO:0007669"/>
    <property type="project" value="GOC"/>
</dbReference>
<evidence type="ECO:0000256" key="2">
    <source>
        <dbReference type="ARBA" id="ARBA00002923"/>
    </source>
</evidence>
<dbReference type="HAMAP" id="MF_00388">
    <property type="entry name" value="LpxC"/>
    <property type="match status" value="1"/>
</dbReference>
<gene>
    <name evidence="12 13" type="primary">lpxC</name>
    <name evidence="13" type="ordered locus">MICA_1891</name>
</gene>
<dbReference type="GO" id="GO:0103117">
    <property type="term" value="F:UDP-3-O-acyl-N-acetylglucosamine deacetylase activity"/>
    <property type="evidence" value="ECO:0007669"/>
    <property type="project" value="UniProtKB-UniRule"/>
</dbReference>
<dbReference type="EC" id="3.5.1.108" evidence="4 12"/>
<dbReference type="SUPFAM" id="SSF54211">
    <property type="entry name" value="Ribosomal protein S5 domain 2-like"/>
    <property type="match status" value="2"/>
</dbReference>
<evidence type="ECO:0000256" key="1">
    <source>
        <dbReference type="ARBA" id="ARBA00001947"/>
    </source>
</evidence>
<feature type="binding site" evidence="12">
    <location>
        <position position="78"/>
    </location>
    <ligand>
        <name>Zn(2+)</name>
        <dbReference type="ChEBI" id="CHEBI:29105"/>
    </ligand>
</feature>
<dbReference type="Proteomes" id="UP000009286">
    <property type="component" value="Chromosome"/>
</dbReference>
<dbReference type="OrthoDB" id="9802746at2"/>
<feature type="binding site" evidence="12">
    <location>
        <position position="239"/>
    </location>
    <ligand>
        <name>Zn(2+)</name>
        <dbReference type="ChEBI" id="CHEBI:29105"/>
    </ligand>
</feature>
<dbReference type="InterPro" id="IPR004463">
    <property type="entry name" value="UDP-acyl_GlcNac_deAcase"/>
</dbReference>
<dbReference type="UniPathway" id="UPA00359">
    <property type="reaction ID" value="UER00478"/>
</dbReference>
<dbReference type="eggNOG" id="COG0774">
    <property type="taxonomic scope" value="Bacteria"/>
</dbReference>
<keyword evidence="7 12" id="KW-0479">Metal-binding</keyword>
<dbReference type="Gene3D" id="3.30.230.20">
    <property type="entry name" value="lpxc deacetylase, domain 1"/>
    <property type="match status" value="1"/>
</dbReference>
<dbReference type="GO" id="GO:0009245">
    <property type="term" value="P:lipid A biosynthetic process"/>
    <property type="evidence" value="ECO:0007669"/>
    <property type="project" value="UniProtKB-UniRule"/>
</dbReference>
<feature type="active site" description="Proton donor" evidence="12">
    <location>
        <position position="262"/>
    </location>
</feature>
<evidence type="ECO:0000313" key="13">
    <source>
        <dbReference type="EMBL" id="AEP10200.1"/>
    </source>
</evidence>
<dbReference type="PANTHER" id="PTHR33694">
    <property type="entry name" value="UDP-3-O-ACYL-N-ACETYLGLUCOSAMINE DEACETYLASE 1, MITOCHONDRIAL-RELATED"/>
    <property type="match status" value="1"/>
</dbReference>
<name>G2KMA6_MICAA</name>
<evidence type="ECO:0000256" key="8">
    <source>
        <dbReference type="ARBA" id="ARBA00022801"/>
    </source>
</evidence>
<evidence type="ECO:0000256" key="11">
    <source>
        <dbReference type="ARBA" id="ARBA00024535"/>
    </source>
</evidence>
<keyword evidence="5 12" id="KW-0444">Lipid biosynthesis</keyword>
<protein>
    <recommendedName>
        <fullName evidence="4 12">UDP-3-O-acyl-N-acetylglucosamine deacetylase</fullName>
        <shortName evidence="12">UDP-3-O-acyl-GlcNAc deacetylase</shortName>
        <ecNumber evidence="4 12">3.5.1.108</ecNumber>
    </recommendedName>
    <alternativeName>
        <fullName evidence="12">UDP-3-O-[R-3-hydroxymyristoyl]-N-acetylglucosamine deacetylase</fullName>
    </alternativeName>
</protein>
<dbReference type="KEGG" id="mai:MICA_1891"/>
<keyword evidence="6 12" id="KW-0441">Lipid A biosynthesis</keyword>
<reference evidence="13 14" key="1">
    <citation type="journal article" date="2011" name="BMC Genomics">
        <title>Genomic insights into an obligate epibiotic bacterial predator: Micavibrio aeruginosavorus ARL-13.</title>
        <authorList>
            <person name="Wang Z."/>
            <person name="Kadouri D."/>
            <person name="Wu M."/>
        </authorList>
    </citation>
    <scope>NUCLEOTIDE SEQUENCE [LARGE SCALE GENOMIC DNA]</scope>
    <source>
        <strain evidence="13 14">ARL-13</strain>
    </source>
</reference>
<dbReference type="HOGENOM" id="CLU_046528_1_1_5"/>
<dbReference type="NCBIfam" id="TIGR00325">
    <property type="entry name" value="lpxC"/>
    <property type="match status" value="1"/>
</dbReference>
<keyword evidence="10 12" id="KW-0443">Lipid metabolism</keyword>
<evidence type="ECO:0000256" key="3">
    <source>
        <dbReference type="ARBA" id="ARBA00005002"/>
    </source>
</evidence>
<feature type="binding site" evidence="12">
    <location>
        <position position="235"/>
    </location>
    <ligand>
        <name>Zn(2+)</name>
        <dbReference type="ChEBI" id="CHEBI:29105"/>
    </ligand>
</feature>
<sequence length="311" mass="32967">MQQTLKSSVQCVGVGLHSGADVTMVINPAGADHGIVFVRTDVTNGDNRIPARWDHVVDTRMCTVVANKNGASVGTIEHLMAALRGCGVDNALIELNGPEIPVMDGSSAPFVALIDSVGTKAQEAPRRAIRVLKEVEVRDGDKVVRLRPSNGAVFGGAIDFNHPSIGHQTYQTRLVNGNFRHDIADARTFGFVQEVEALRAAGLARGGSLDNAIVLNDAGVMNDGGLRFADEFIRHKLLDAIGDLYLAGGPIIGEYDGFKAGHALNNQILHVLFSTPGAWVPVDLFVEYDAMNDGVLSAVPDDARVGSVAIA</sequence>
<dbReference type="InterPro" id="IPR015870">
    <property type="entry name" value="UDP-acyl_N-AcGlcN_deAcase_N"/>
</dbReference>
<accession>G2KMA6</accession>
<dbReference type="EMBL" id="CP002382">
    <property type="protein sequence ID" value="AEP10200.1"/>
    <property type="molecule type" value="Genomic_DNA"/>
</dbReference>
<comment type="function">
    <text evidence="2 12">Catalyzes the hydrolysis of UDP-3-O-myristoyl-N-acetylglucosamine to form UDP-3-O-myristoylglucosamine and acetate, the committed step in lipid A biosynthesis.</text>
</comment>
<dbReference type="InterPro" id="IPR020568">
    <property type="entry name" value="Ribosomal_Su5_D2-typ_SF"/>
</dbReference>
<dbReference type="GO" id="GO:0046872">
    <property type="term" value="F:metal ion binding"/>
    <property type="evidence" value="ECO:0007669"/>
    <property type="project" value="UniProtKB-KW"/>
</dbReference>
<proteinExistence type="inferred from homology"/>
<organism evidence="13 14">
    <name type="scientific">Micavibrio aeruginosavorus (strain ARL-13)</name>
    <dbReference type="NCBI Taxonomy" id="856793"/>
    <lineage>
        <taxon>Bacteria</taxon>
        <taxon>Pseudomonadati</taxon>
        <taxon>Bdellovibrionota</taxon>
        <taxon>Bdellovibrionia</taxon>
        <taxon>Bdellovibrionales</taxon>
        <taxon>Pseudobdellovibrionaceae</taxon>
        <taxon>Micavibrio</taxon>
    </lineage>
</organism>
<comment type="cofactor">
    <cofactor evidence="1 12">
        <name>Zn(2+)</name>
        <dbReference type="ChEBI" id="CHEBI:29105"/>
    </cofactor>
</comment>
<evidence type="ECO:0000256" key="7">
    <source>
        <dbReference type="ARBA" id="ARBA00022723"/>
    </source>
</evidence>
<dbReference type="RefSeq" id="WP_014103423.1">
    <property type="nucleotide sequence ID" value="NC_016026.1"/>
</dbReference>
<evidence type="ECO:0000256" key="5">
    <source>
        <dbReference type="ARBA" id="ARBA00022516"/>
    </source>
</evidence>
<keyword evidence="9 12" id="KW-0862">Zinc</keyword>
<evidence type="ECO:0000256" key="4">
    <source>
        <dbReference type="ARBA" id="ARBA00012745"/>
    </source>
</evidence>
<evidence type="ECO:0000256" key="12">
    <source>
        <dbReference type="HAMAP-Rule" id="MF_00388"/>
    </source>
</evidence>
<dbReference type="PANTHER" id="PTHR33694:SF1">
    <property type="entry name" value="UDP-3-O-ACYL-N-ACETYLGLUCOSAMINE DEACETYLASE 1, MITOCHONDRIAL-RELATED"/>
    <property type="match status" value="1"/>
</dbReference>
<dbReference type="Pfam" id="PF03331">
    <property type="entry name" value="LpxC"/>
    <property type="match status" value="1"/>
</dbReference>
<evidence type="ECO:0000256" key="10">
    <source>
        <dbReference type="ARBA" id="ARBA00023098"/>
    </source>
</evidence>
<keyword evidence="8 12" id="KW-0378">Hydrolase</keyword>
<comment type="similarity">
    <text evidence="12">Belongs to the LpxC family.</text>
</comment>
<comment type="catalytic activity">
    <reaction evidence="11 12">
        <text>a UDP-3-O-[(3R)-3-hydroxyacyl]-N-acetyl-alpha-D-glucosamine + H2O = a UDP-3-O-[(3R)-3-hydroxyacyl]-alpha-D-glucosamine + acetate</text>
        <dbReference type="Rhea" id="RHEA:67816"/>
        <dbReference type="ChEBI" id="CHEBI:15377"/>
        <dbReference type="ChEBI" id="CHEBI:30089"/>
        <dbReference type="ChEBI" id="CHEBI:137740"/>
        <dbReference type="ChEBI" id="CHEBI:173225"/>
        <dbReference type="EC" id="3.5.1.108"/>
    </reaction>
</comment>
<dbReference type="STRING" id="856793.MICA_1891"/>